<organism evidence="10 11">
    <name type="scientific">Peltaster fructicola</name>
    <dbReference type="NCBI Taxonomy" id="286661"/>
    <lineage>
        <taxon>Eukaryota</taxon>
        <taxon>Fungi</taxon>
        <taxon>Dikarya</taxon>
        <taxon>Ascomycota</taxon>
        <taxon>Pezizomycotina</taxon>
        <taxon>Dothideomycetes</taxon>
        <taxon>Dothideomycetes incertae sedis</taxon>
        <taxon>Peltaster</taxon>
    </lineage>
</organism>
<dbReference type="EC" id="3.2.1.55" evidence="4"/>
<feature type="domain" description="Alpha-L-arabinofuranosidase C-terminal" evidence="9">
    <location>
        <begin position="281"/>
        <end position="473"/>
    </location>
</feature>
<evidence type="ECO:0000313" key="11">
    <source>
        <dbReference type="Proteomes" id="UP000503462"/>
    </source>
</evidence>
<dbReference type="InterPro" id="IPR010720">
    <property type="entry name" value="Alpha-L-AF_C"/>
</dbReference>
<dbReference type="PANTHER" id="PTHR43576">
    <property type="entry name" value="ALPHA-L-ARABINOFURANOSIDASE C-RELATED"/>
    <property type="match status" value="1"/>
</dbReference>
<comment type="catalytic activity">
    <reaction evidence="1">
        <text>Hydrolysis of terminal non-reducing alpha-L-arabinofuranoside residues in alpha-L-arabinosides.</text>
        <dbReference type="EC" id="3.2.1.55"/>
    </reaction>
</comment>
<dbReference type="UniPathway" id="UPA00667"/>
<dbReference type="SUPFAM" id="SSF51011">
    <property type="entry name" value="Glycosyl hydrolase domain"/>
    <property type="match status" value="1"/>
</dbReference>
<keyword evidence="11" id="KW-1185">Reference proteome</keyword>
<comment type="function">
    <text evidence="8">Alpha-L-arabinofuranosidase involved in the degradation of arabinoxylan, a major component of plant hemicellulose. Acts only on small linear 1,5-alpha-linked L-arabinofuranosyl oligosaccharides.</text>
</comment>
<dbReference type="GO" id="GO:0046373">
    <property type="term" value="P:L-arabinose metabolic process"/>
    <property type="evidence" value="ECO:0007669"/>
    <property type="project" value="InterPro"/>
</dbReference>
<dbReference type="GO" id="GO:0031222">
    <property type="term" value="P:arabinan catabolic process"/>
    <property type="evidence" value="ECO:0007669"/>
    <property type="project" value="UniProtKB-UniPathway"/>
</dbReference>
<dbReference type="AlphaFoldDB" id="A0A6H0XPI7"/>
<dbReference type="InterPro" id="IPR013780">
    <property type="entry name" value="Glyco_hydro_b"/>
</dbReference>
<dbReference type="InterPro" id="IPR017853">
    <property type="entry name" value="GH"/>
</dbReference>
<dbReference type="SMART" id="SM00813">
    <property type="entry name" value="Alpha-L-AF_C"/>
    <property type="match status" value="1"/>
</dbReference>
<evidence type="ECO:0000256" key="4">
    <source>
        <dbReference type="ARBA" id="ARBA00012670"/>
    </source>
</evidence>
<dbReference type="Pfam" id="PF22848">
    <property type="entry name" value="ASD1_dom"/>
    <property type="match status" value="1"/>
</dbReference>
<proteinExistence type="inferred from homology"/>
<dbReference type="GO" id="GO:0046556">
    <property type="term" value="F:alpha-L-arabinofuranosidase activity"/>
    <property type="evidence" value="ECO:0007669"/>
    <property type="project" value="UniProtKB-EC"/>
</dbReference>
<evidence type="ECO:0000259" key="9">
    <source>
        <dbReference type="SMART" id="SM00813"/>
    </source>
</evidence>
<dbReference type="SUPFAM" id="SSF51445">
    <property type="entry name" value="(Trans)glycosidases"/>
    <property type="match status" value="1"/>
</dbReference>
<evidence type="ECO:0000256" key="8">
    <source>
        <dbReference type="ARBA" id="ARBA00037415"/>
    </source>
</evidence>
<comment type="pathway">
    <text evidence="2">Glycan metabolism; L-arabinan degradation.</text>
</comment>
<accession>A0A6H0XPI7</accession>
<evidence type="ECO:0000256" key="5">
    <source>
        <dbReference type="ARBA" id="ARBA00022801"/>
    </source>
</evidence>
<dbReference type="EMBL" id="CP051140">
    <property type="protein sequence ID" value="QIW96676.1"/>
    <property type="molecule type" value="Genomic_DNA"/>
</dbReference>
<sequence>MGRCIYGGLYDPDNTNATLLSSDGQGFRQDVIDTLKPLSIPMFRYPGGNFTATYHWLDGVGPRNARPRRPNLAWGGQTEDNTIGTDEFIYWCRDLMHSEPYLCLNMGTGTLDEALGWIEYCNGTGPTYYADMRRKNLGHDRPHAVKYWALGNEVWGPWQIAQTTSAASYAETALQWAKAIKLLDPSIKLIICGKEGMTSWDYEVIKHCIQPATMSDLGVSQPPLIDHISLHLYTASPSYHENVFAPLAAERAIETASNLVELACLENGVPATQERPTICFDEWNVWDARRAIGSQGAEEQYSLTDALAVAVWLNVFVRQSDKVAIACIAQSVNVISPLMTTKDGIIKQTTWAVYELFCRFMRGHKVQHVLNCDEYDGNLKFGWHKNIAGLHAKWLDVSACVDETGSCCMAVANLHREQDLETRLNGVAAGKRVEVYTVHHNDVQITNMQGEEKVRIQESSWNAVEHYVFPKHSLHSTPDGLSELSRQCVRWNIPGA</sequence>
<evidence type="ECO:0000256" key="7">
    <source>
        <dbReference type="ARBA" id="ARBA00023295"/>
    </source>
</evidence>
<evidence type="ECO:0000256" key="6">
    <source>
        <dbReference type="ARBA" id="ARBA00023277"/>
    </source>
</evidence>
<keyword evidence="5" id="KW-0378">Hydrolase</keyword>
<dbReference type="Gene3D" id="2.60.40.1180">
    <property type="entry name" value="Golgi alpha-mannosidase II"/>
    <property type="match status" value="1"/>
</dbReference>
<evidence type="ECO:0000313" key="10">
    <source>
        <dbReference type="EMBL" id="QIW96676.1"/>
    </source>
</evidence>
<keyword evidence="7" id="KW-0326">Glycosidase</keyword>
<dbReference type="OrthoDB" id="3032304at2759"/>
<keyword evidence="6" id="KW-0119">Carbohydrate metabolism</keyword>
<dbReference type="PANTHER" id="PTHR43576:SF3">
    <property type="entry name" value="ALPHA-L-ARABINOFURANOSIDASE C"/>
    <property type="match status" value="1"/>
</dbReference>
<evidence type="ECO:0000256" key="2">
    <source>
        <dbReference type="ARBA" id="ARBA00004834"/>
    </source>
</evidence>
<dbReference type="Gene3D" id="3.20.20.80">
    <property type="entry name" value="Glycosidases"/>
    <property type="match status" value="1"/>
</dbReference>
<protein>
    <recommendedName>
        <fullName evidence="4">non-reducing end alpha-L-arabinofuranosidase</fullName>
        <ecNumber evidence="4">3.2.1.55</ecNumber>
    </recommendedName>
</protein>
<evidence type="ECO:0000256" key="1">
    <source>
        <dbReference type="ARBA" id="ARBA00001462"/>
    </source>
</evidence>
<name>A0A6H0XPI7_9PEZI</name>
<dbReference type="Proteomes" id="UP000503462">
    <property type="component" value="Chromosome 2"/>
</dbReference>
<dbReference type="Pfam" id="PF06964">
    <property type="entry name" value="Alpha-L-AF_C"/>
    <property type="match status" value="1"/>
</dbReference>
<gene>
    <name evidence="10" type="ORF">AMS68_002194</name>
</gene>
<evidence type="ECO:0000256" key="3">
    <source>
        <dbReference type="ARBA" id="ARBA00007186"/>
    </source>
</evidence>
<dbReference type="InterPro" id="IPR055235">
    <property type="entry name" value="ASD1_cat"/>
</dbReference>
<reference evidence="10 11" key="1">
    <citation type="journal article" date="2016" name="Sci. Rep.">
        <title>Peltaster fructicola genome reveals evolution from an invasive phytopathogen to an ectophytic parasite.</title>
        <authorList>
            <person name="Xu C."/>
            <person name="Chen H."/>
            <person name="Gleason M.L."/>
            <person name="Xu J.R."/>
            <person name="Liu H."/>
            <person name="Zhang R."/>
            <person name="Sun G."/>
        </authorList>
    </citation>
    <scope>NUCLEOTIDE SEQUENCE [LARGE SCALE GENOMIC DNA]</scope>
    <source>
        <strain evidence="10 11">LNHT1506</strain>
    </source>
</reference>
<comment type="similarity">
    <text evidence="3">Belongs to the glycosyl hydrolase 51 family.</text>
</comment>